<sequence length="15" mass="1598">MSAMMRVRLGTSNGS</sequence>
<name>A0AAF0Q429_SOLVR</name>
<keyword evidence="2" id="KW-1185">Reference proteome</keyword>
<dbReference type="Proteomes" id="UP001234989">
    <property type="component" value="Chromosome 2"/>
</dbReference>
<proteinExistence type="predicted"/>
<evidence type="ECO:0000313" key="1">
    <source>
        <dbReference type="EMBL" id="WMV15170.1"/>
    </source>
</evidence>
<evidence type="ECO:0000313" key="2">
    <source>
        <dbReference type="Proteomes" id="UP001234989"/>
    </source>
</evidence>
<dbReference type="EMBL" id="CP133613">
    <property type="protein sequence ID" value="WMV15170.1"/>
    <property type="molecule type" value="Genomic_DNA"/>
</dbReference>
<reference evidence="1" key="1">
    <citation type="submission" date="2023-08" db="EMBL/GenBank/DDBJ databases">
        <title>A de novo genome assembly of Solanum verrucosum Schlechtendal, a Mexican diploid species geographically isolated from the other diploid A-genome species in potato relatives.</title>
        <authorList>
            <person name="Hosaka K."/>
        </authorList>
    </citation>
    <scope>NUCLEOTIDE SEQUENCE</scope>
    <source>
        <tissue evidence="1">Young leaves</tissue>
    </source>
</reference>
<protein>
    <submittedName>
        <fullName evidence="1">Uncharacterized protein</fullName>
    </submittedName>
</protein>
<gene>
    <name evidence="1" type="ORF">MTR67_008555</name>
</gene>
<accession>A0AAF0Q429</accession>
<organism evidence="1 2">
    <name type="scientific">Solanum verrucosum</name>
    <dbReference type="NCBI Taxonomy" id="315347"/>
    <lineage>
        <taxon>Eukaryota</taxon>
        <taxon>Viridiplantae</taxon>
        <taxon>Streptophyta</taxon>
        <taxon>Embryophyta</taxon>
        <taxon>Tracheophyta</taxon>
        <taxon>Spermatophyta</taxon>
        <taxon>Magnoliopsida</taxon>
        <taxon>eudicotyledons</taxon>
        <taxon>Gunneridae</taxon>
        <taxon>Pentapetalae</taxon>
        <taxon>asterids</taxon>
        <taxon>lamiids</taxon>
        <taxon>Solanales</taxon>
        <taxon>Solanaceae</taxon>
        <taxon>Solanoideae</taxon>
        <taxon>Solaneae</taxon>
        <taxon>Solanum</taxon>
    </lineage>
</organism>